<feature type="non-terminal residue" evidence="2">
    <location>
        <position position="1"/>
    </location>
</feature>
<keyword evidence="3" id="KW-1185">Reference proteome</keyword>
<reference evidence="2" key="1">
    <citation type="submission" date="2023-10" db="EMBL/GenBank/DDBJ databases">
        <title>Genome assembly of Pristionchus species.</title>
        <authorList>
            <person name="Yoshida K."/>
            <person name="Sommer R.J."/>
        </authorList>
    </citation>
    <scope>NUCLEOTIDE SEQUENCE</scope>
    <source>
        <strain evidence="2">RS0144</strain>
    </source>
</reference>
<feature type="region of interest" description="Disordered" evidence="1">
    <location>
        <begin position="196"/>
        <end position="215"/>
    </location>
</feature>
<dbReference type="Proteomes" id="UP001432027">
    <property type="component" value="Unassembled WGS sequence"/>
</dbReference>
<feature type="non-terminal residue" evidence="2">
    <location>
        <position position="215"/>
    </location>
</feature>
<organism evidence="2 3">
    <name type="scientific">Pristionchus entomophagus</name>
    <dbReference type="NCBI Taxonomy" id="358040"/>
    <lineage>
        <taxon>Eukaryota</taxon>
        <taxon>Metazoa</taxon>
        <taxon>Ecdysozoa</taxon>
        <taxon>Nematoda</taxon>
        <taxon>Chromadorea</taxon>
        <taxon>Rhabditida</taxon>
        <taxon>Rhabditina</taxon>
        <taxon>Diplogasteromorpha</taxon>
        <taxon>Diplogasteroidea</taxon>
        <taxon>Neodiplogasteridae</taxon>
        <taxon>Pristionchus</taxon>
    </lineage>
</organism>
<protein>
    <submittedName>
        <fullName evidence="2">Uncharacterized protein</fullName>
    </submittedName>
</protein>
<evidence type="ECO:0000256" key="1">
    <source>
        <dbReference type="SAM" id="MobiDB-lite"/>
    </source>
</evidence>
<name>A0AAV5SXB5_9BILA</name>
<proteinExistence type="predicted"/>
<feature type="compositionally biased region" description="Polar residues" evidence="1">
    <location>
        <begin position="196"/>
        <end position="208"/>
    </location>
</feature>
<gene>
    <name evidence="2" type="ORF">PENTCL1PPCAC_8793</name>
</gene>
<dbReference type="EMBL" id="BTSX01000002">
    <property type="protein sequence ID" value="GMS86618.1"/>
    <property type="molecule type" value="Genomic_DNA"/>
</dbReference>
<dbReference type="AlphaFoldDB" id="A0AAV5SXB5"/>
<evidence type="ECO:0000313" key="2">
    <source>
        <dbReference type="EMBL" id="GMS86618.1"/>
    </source>
</evidence>
<accession>A0AAV5SXB5</accession>
<sequence length="215" mass="24816">LLYFDNVKPFELSTMIDGTRETADLKLLGGEFDCSFKGTIRNNAYFRSVRGKILKFFQATIENGRIKFEQVNEMKTSEISLFNNQSTYLIELAKEWSVYQYHEKHTEQEGEKFDISEINHLSKYERHYHRGIIYLFSEHSTAAVERVNEKVVIVEGPLIDPDSFYTPPHSESLYILNSEHNVLLILNTTTLSVSQHSYEPPADSNNHSIVGIHHG</sequence>
<comment type="caution">
    <text evidence="2">The sequence shown here is derived from an EMBL/GenBank/DDBJ whole genome shotgun (WGS) entry which is preliminary data.</text>
</comment>
<evidence type="ECO:0000313" key="3">
    <source>
        <dbReference type="Proteomes" id="UP001432027"/>
    </source>
</evidence>